<evidence type="ECO:0000313" key="13">
    <source>
        <dbReference type="EMBL" id="AJD90391.1"/>
    </source>
</evidence>
<proteinExistence type="inferred from homology"/>
<organism evidence="13 14">
    <name type="scientific">Jeotgalibacillus malaysiensis</name>
    <dbReference type="NCBI Taxonomy" id="1508404"/>
    <lineage>
        <taxon>Bacteria</taxon>
        <taxon>Bacillati</taxon>
        <taxon>Bacillota</taxon>
        <taxon>Bacilli</taxon>
        <taxon>Bacillales</taxon>
        <taxon>Caryophanaceae</taxon>
        <taxon>Jeotgalibacillus</taxon>
    </lineage>
</organism>
<evidence type="ECO:0000256" key="2">
    <source>
        <dbReference type="ARBA" id="ARBA00022679"/>
    </source>
</evidence>
<keyword evidence="3 9" id="KW-0479">Metal-binding</keyword>
<dbReference type="UniPathway" id="UPA00060">
    <property type="reaction ID" value="UER00141"/>
</dbReference>
<comment type="catalytic activity">
    <reaction evidence="8 9 10">
        <text>2-[(2R,5Z)-2-carboxy-4-methylthiazol-5(2H)-ylidene]ethyl phosphate + 4-amino-2-methyl-5-(diphosphooxymethyl)pyrimidine + 2 H(+) = thiamine phosphate + CO2 + diphosphate</text>
        <dbReference type="Rhea" id="RHEA:47844"/>
        <dbReference type="ChEBI" id="CHEBI:15378"/>
        <dbReference type="ChEBI" id="CHEBI:16526"/>
        <dbReference type="ChEBI" id="CHEBI:33019"/>
        <dbReference type="ChEBI" id="CHEBI:37575"/>
        <dbReference type="ChEBI" id="CHEBI:57841"/>
        <dbReference type="ChEBI" id="CHEBI:62899"/>
        <dbReference type="EC" id="2.5.1.3"/>
    </reaction>
</comment>
<dbReference type="HOGENOM" id="CLU_018272_3_2_9"/>
<dbReference type="EMBL" id="CP009416">
    <property type="protein sequence ID" value="AJD90391.1"/>
    <property type="molecule type" value="Genomic_DNA"/>
</dbReference>
<dbReference type="Pfam" id="PF02581">
    <property type="entry name" value="TMP-TENI"/>
    <property type="match status" value="1"/>
</dbReference>
<protein>
    <recommendedName>
        <fullName evidence="9">Thiamine-phosphate synthase</fullName>
        <shortName evidence="9">TP synthase</shortName>
        <shortName evidence="9">TPS</shortName>
        <ecNumber evidence="9">2.5.1.3</ecNumber>
    </recommendedName>
    <alternativeName>
        <fullName evidence="9">Thiamine-phosphate pyrophosphorylase</fullName>
        <shortName evidence="9">TMP pyrophosphorylase</shortName>
        <shortName evidence="9">TMP-PPase</shortName>
    </alternativeName>
</protein>
<dbReference type="PANTHER" id="PTHR20857:SF15">
    <property type="entry name" value="THIAMINE-PHOSPHATE SYNTHASE"/>
    <property type="match status" value="1"/>
</dbReference>
<comment type="catalytic activity">
    <reaction evidence="7 9 10">
        <text>2-(2-carboxy-4-methylthiazol-5-yl)ethyl phosphate + 4-amino-2-methyl-5-(diphosphooxymethyl)pyrimidine + 2 H(+) = thiamine phosphate + CO2 + diphosphate</text>
        <dbReference type="Rhea" id="RHEA:47848"/>
        <dbReference type="ChEBI" id="CHEBI:15378"/>
        <dbReference type="ChEBI" id="CHEBI:16526"/>
        <dbReference type="ChEBI" id="CHEBI:33019"/>
        <dbReference type="ChEBI" id="CHEBI:37575"/>
        <dbReference type="ChEBI" id="CHEBI:57841"/>
        <dbReference type="ChEBI" id="CHEBI:62890"/>
        <dbReference type="EC" id="2.5.1.3"/>
    </reaction>
</comment>
<comment type="similarity">
    <text evidence="9 10">Belongs to the thiamine-phosphate synthase family.</text>
</comment>
<dbReference type="InterPro" id="IPR036206">
    <property type="entry name" value="ThiamineP_synth_sf"/>
</dbReference>
<feature type="binding site" evidence="9">
    <location>
        <position position="140"/>
    </location>
    <ligand>
        <name>4-amino-2-methyl-5-(diphosphooxymethyl)pyrimidine</name>
        <dbReference type="ChEBI" id="CHEBI:57841"/>
    </ligand>
</feature>
<feature type="binding site" evidence="9">
    <location>
        <position position="169"/>
    </location>
    <ligand>
        <name>2-[(2R,5Z)-2-carboxy-4-methylthiazol-5(2H)-ylidene]ethyl phosphate</name>
        <dbReference type="ChEBI" id="CHEBI:62899"/>
    </ligand>
</feature>
<feature type="binding site" evidence="9">
    <location>
        <position position="72"/>
    </location>
    <ligand>
        <name>4-amino-2-methyl-5-(diphosphooxymethyl)pyrimidine</name>
        <dbReference type="ChEBI" id="CHEBI:57841"/>
    </ligand>
</feature>
<dbReference type="AlphaFoldDB" id="A0A0B5AK31"/>
<comment type="pathway">
    <text evidence="1 9 11">Cofactor biosynthesis; thiamine diphosphate biosynthesis; thiamine phosphate from 4-amino-2-methyl-5-diphosphomethylpyrimidine and 4-methyl-5-(2-phosphoethyl)-thiazole: step 1/1.</text>
</comment>
<dbReference type="CDD" id="cd00564">
    <property type="entry name" value="TMP_TenI"/>
    <property type="match status" value="1"/>
</dbReference>
<dbReference type="KEGG" id="jeo:JMA_10740"/>
<evidence type="ECO:0000256" key="7">
    <source>
        <dbReference type="ARBA" id="ARBA00047851"/>
    </source>
</evidence>
<dbReference type="SUPFAM" id="SSF51391">
    <property type="entry name" value="Thiamin phosphate synthase"/>
    <property type="match status" value="1"/>
</dbReference>
<feature type="binding site" evidence="9">
    <location>
        <position position="111"/>
    </location>
    <ligand>
        <name>4-amino-2-methyl-5-(diphosphooxymethyl)pyrimidine</name>
        <dbReference type="ChEBI" id="CHEBI:57841"/>
    </ligand>
</feature>
<evidence type="ECO:0000256" key="5">
    <source>
        <dbReference type="ARBA" id="ARBA00022977"/>
    </source>
</evidence>
<feature type="binding site" evidence="9">
    <location>
        <position position="92"/>
    </location>
    <ligand>
        <name>Mg(2+)</name>
        <dbReference type="ChEBI" id="CHEBI:18420"/>
    </ligand>
</feature>
<evidence type="ECO:0000256" key="3">
    <source>
        <dbReference type="ARBA" id="ARBA00022723"/>
    </source>
</evidence>
<feature type="binding site" evidence="9">
    <location>
        <position position="73"/>
    </location>
    <ligand>
        <name>Mg(2+)</name>
        <dbReference type="ChEBI" id="CHEBI:18420"/>
    </ligand>
</feature>
<evidence type="ECO:0000256" key="11">
    <source>
        <dbReference type="RuleBase" id="RU004253"/>
    </source>
</evidence>
<dbReference type="GO" id="GO:0004789">
    <property type="term" value="F:thiamine-phosphate diphosphorylase activity"/>
    <property type="evidence" value="ECO:0007669"/>
    <property type="project" value="UniProtKB-UniRule"/>
</dbReference>
<feature type="domain" description="Thiamine phosphate synthase/TenI" evidence="12">
    <location>
        <begin position="8"/>
        <end position="192"/>
    </location>
</feature>
<gene>
    <name evidence="9" type="primary">thiE</name>
    <name evidence="13" type="ORF">JMA_10740</name>
</gene>
<feature type="binding site" evidence="9">
    <location>
        <begin position="189"/>
        <end position="190"/>
    </location>
    <ligand>
        <name>2-[(2R,5Z)-2-carboxy-4-methylthiazol-5(2H)-ylidene]ethyl phosphate</name>
        <dbReference type="ChEBI" id="CHEBI:62899"/>
    </ligand>
</feature>
<dbReference type="OrthoDB" id="9812206at2"/>
<evidence type="ECO:0000256" key="1">
    <source>
        <dbReference type="ARBA" id="ARBA00005165"/>
    </source>
</evidence>
<keyword evidence="4 9" id="KW-0460">Magnesium</keyword>
<dbReference type="PANTHER" id="PTHR20857">
    <property type="entry name" value="THIAMINE-PHOSPHATE PYROPHOSPHORYLASE"/>
    <property type="match status" value="1"/>
</dbReference>
<evidence type="ECO:0000256" key="8">
    <source>
        <dbReference type="ARBA" id="ARBA00047883"/>
    </source>
</evidence>
<comment type="function">
    <text evidence="9">Condenses 4-methyl-5-(beta-hydroxyethyl)thiazole monophosphate (THZ-P) and 2-methyl-4-amino-5-hydroxymethyl pyrimidine pyrophosphate (HMP-PP) to form thiamine monophosphate (TMP).</text>
</comment>
<dbReference type="STRING" id="1508404.JMA_10740"/>
<dbReference type="Gene3D" id="3.20.20.70">
    <property type="entry name" value="Aldolase class I"/>
    <property type="match status" value="1"/>
</dbReference>
<keyword evidence="5 9" id="KW-0784">Thiamine biosynthesis</keyword>
<dbReference type="GO" id="GO:0000287">
    <property type="term" value="F:magnesium ion binding"/>
    <property type="evidence" value="ECO:0007669"/>
    <property type="project" value="UniProtKB-UniRule"/>
</dbReference>
<dbReference type="NCBIfam" id="TIGR00693">
    <property type="entry name" value="thiE"/>
    <property type="match status" value="1"/>
</dbReference>
<evidence type="ECO:0000256" key="10">
    <source>
        <dbReference type="RuleBase" id="RU003826"/>
    </source>
</evidence>
<dbReference type="FunFam" id="3.20.20.70:FF:000096">
    <property type="entry name" value="Thiamine-phosphate synthase"/>
    <property type="match status" value="1"/>
</dbReference>
<sequence>MFTKPSIYYILGTPNAGERDPLKLLEEALKGGISHFQLREKGMNALTGQSLKEFALKCQALCRKYGVPFIINDDVELAHELNADGVHVGQEDAKASDVRARVGDRMMLGVSVHSVEEAAEAIQNGADYLGMGPIYGTKSKSDAKAPSGVSKIIQVRERFPEAPVIGIGGITADNAEAVWEAGAAGIAVISAITEAGNVQEEVQKMVASYKGAIL</sequence>
<dbReference type="GO" id="GO:0009228">
    <property type="term" value="P:thiamine biosynthetic process"/>
    <property type="evidence" value="ECO:0007669"/>
    <property type="project" value="UniProtKB-KW"/>
</dbReference>
<evidence type="ECO:0000256" key="4">
    <source>
        <dbReference type="ARBA" id="ARBA00022842"/>
    </source>
</evidence>
<comment type="cofactor">
    <cofactor evidence="9">
        <name>Mg(2+)</name>
        <dbReference type="ChEBI" id="CHEBI:18420"/>
    </cofactor>
    <text evidence="9">Binds 1 Mg(2+) ion per subunit.</text>
</comment>
<reference evidence="13 14" key="1">
    <citation type="submission" date="2014-08" db="EMBL/GenBank/DDBJ databases">
        <title>Complete genome of a marine bacteria Jeotgalibacillus malaysiensis.</title>
        <authorList>
            <person name="Yaakop A.S."/>
            <person name="Chan K.-G."/>
            <person name="Goh K.M."/>
        </authorList>
    </citation>
    <scope>NUCLEOTIDE SEQUENCE [LARGE SCALE GENOMIC DNA]</scope>
    <source>
        <strain evidence="13 14">D5</strain>
    </source>
</reference>
<evidence type="ECO:0000256" key="9">
    <source>
        <dbReference type="HAMAP-Rule" id="MF_00097"/>
    </source>
</evidence>
<dbReference type="Proteomes" id="UP000031449">
    <property type="component" value="Chromosome"/>
</dbReference>
<feature type="binding site" evidence="9">
    <location>
        <begin position="137"/>
        <end position="139"/>
    </location>
    <ligand>
        <name>2-[(2R,5Z)-2-carboxy-4-methylthiazol-5(2H)-ylidene]ethyl phosphate</name>
        <dbReference type="ChEBI" id="CHEBI:62899"/>
    </ligand>
</feature>
<name>A0A0B5AK31_9BACL</name>
<evidence type="ECO:0000259" key="12">
    <source>
        <dbReference type="Pfam" id="PF02581"/>
    </source>
</evidence>
<keyword evidence="2 9" id="KW-0808">Transferase</keyword>
<accession>A0A0B5AK31</accession>
<dbReference type="GO" id="GO:0009229">
    <property type="term" value="P:thiamine diphosphate biosynthetic process"/>
    <property type="evidence" value="ECO:0007669"/>
    <property type="project" value="UniProtKB-UniRule"/>
</dbReference>
<dbReference type="InterPro" id="IPR022998">
    <property type="entry name" value="ThiamineP_synth_TenI"/>
</dbReference>
<dbReference type="HAMAP" id="MF_00097">
    <property type="entry name" value="TMP_synthase"/>
    <property type="match status" value="1"/>
</dbReference>
<dbReference type="InterPro" id="IPR013785">
    <property type="entry name" value="Aldolase_TIM"/>
</dbReference>
<comment type="catalytic activity">
    <reaction evidence="6 9 10">
        <text>4-methyl-5-(2-phosphooxyethyl)-thiazole + 4-amino-2-methyl-5-(diphosphooxymethyl)pyrimidine + H(+) = thiamine phosphate + diphosphate</text>
        <dbReference type="Rhea" id="RHEA:22328"/>
        <dbReference type="ChEBI" id="CHEBI:15378"/>
        <dbReference type="ChEBI" id="CHEBI:33019"/>
        <dbReference type="ChEBI" id="CHEBI:37575"/>
        <dbReference type="ChEBI" id="CHEBI:57841"/>
        <dbReference type="ChEBI" id="CHEBI:58296"/>
        <dbReference type="EC" id="2.5.1.3"/>
    </reaction>
</comment>
<feature type="binding site" evidence="9">
    <location>
        <begin position="37"/>
        <end position="41"/>
    </location>
    <ligand>
        <name>4-amino-2-methyl-5-(diphosphooxymethyl)pyrimidine</name>
        <dbReference type="ChEBI" id="CHEBI:57841"/>
    </ligand>
</feature>
<dbReference type="InterPro" id="IPR034291">
    <property type="entry name" value="TMP_synthase"/>
</dbReference>
<keyword evidence="14" id="KW-1185">Reference proteome</keyword>
<dbReference type="GO" id="GO:0005737">
    <property type="term" value="C:cytoplasm"/>
    <property type="evidence" value="ECO:0007669"/>
    <property type="project" value="TreeGrafter"/>
</dbReference>
<evidence type="ECO:0000256" key="6">
    <source>
        <dbReference type="ARBA" id="ARBA00047334"/>
    </source>
</evidence>
<dbReference type="EC" id="2.5.1.3" evidence="9"/>
<evidence type="ECO:0000313" key="14">
    <source>
        <dbReference type="Proteomes" id="UP000031449"/>
    </source>
</evidence>